<sequence>MCCILFNFEEPSLQVKSKEIKRLTLNEMAEFISMHQNFLTEPIYAGLVELLQTNAFRVFVPTNKIATDEFGGGEVEDAEDINYEVSWPHLQLVYETFLRFVSSPDFQAVLGKKYIDHKFLTNFVQLFDSEDPRERDYAKTILHRVYGKLVSLRSYIRQLIDNIFLRFVYEEDGHNGIGELLEIMESIINGFQVPLKEEHKLFLRRVLLPLHKSPTMMSYHSQLATCITEFIKKDPKLLVPVIIEGLLRFWPRTNSYKEVLFLNELEHCLEIAAASEFQSIVRPVFGQLAKCIVSEHFQVSERALYFWNNDHLVSMMSENVREIVPLIYKSLMQAKNHWNKEIENRRKQIDKWSRVEKAAQAAKDRPATVSKSYNIQQLPKTNYKSINSTEVDIGTINQYTPRAQRNVSTAYTISDRIPEPRQFRSSSLLEDSDLIRNQQAGFIETIQQPAPMNRPTRQFDPTPSTVKFTTYSSEEKIATNPVSLPNSNLSNQYQGTSVTPVNPEPSAGPSSVSKPANVSEDTKHRKKSKTSTKKADEFASLPTRQSPQLQ</sequence>
<dbReference type="Gene3D" id="1.25.10.10">
    <property type="entry name" value="Leucine-rich Repeat Variant"/>
    <property type="match status" value="1"/>
</dbReference>
<dbReference type="PANTHER" id="PTHR10257">
    <property type="entry name" value="SERINE/THREONINE PROTEIN PHOSPHATASE 2A PP2A REGULATORY SUBUNIT B"/>
    <property type="match status" value="1"/>
</dbReference>
<dbReference type="SUPFAM" id="SSF48371">
    <property type="entry name" value="ARM repeat"/>
    <property type="match status" value="1"/>
</dbReference>
<organism evidence="3 4">
    <name type="scientific">Paragonimus heterotremus</name>
    <dbReference type="NCBI Taxonomy" id="100268"/>
    <lineage>
        <taxon>Eukaryota</taxon>
        <taxon>Metazoa</taxon>
        <taxon>Spiralia</taxon>
        <taxon>Lophotrochozoa</taxon>
        <taxon>Platyhelminthes</taxon>
        <taxon>Trematoda</taxon>
        <taxon>Digenea</taxon>
        <taxon>Plagiorchiida</taxon>
        <taxon>Troglotremata</taxon>
        <taxon>Troglotrematidae</taxon>
        <taxon>Paragonimus</taxon>
    </lineage>
</organism>
<comment type="similarity">
    <text evidence="1">Belongs to the phosphatase 2A regulatory subunit B56 family.</text>
</comment>
<dbReference type="GO" id="GO:0019888">
    <property type="term" value="F:protein phosphatase regulator activity"/>
    <property type="evidence" value="ECO:0007669"/>
    <property type="project" value="InterPro"/>
</dbReference>
<gene>
    <name evidence="3" type="ORF">PHET_05439</name>
</gene>
<evidence type="ECO:0000256" key="2">
    <source>
        <dbReference type="SAM" id="MobiDB-lite"/>
    </source>
</evidence>
<dbReference type="InterPro" id="IPR016024">
    <property type="entry name" value="ARM-type_fold"/>
</dbReference>
<keyword evidence="4" id="KW-1185">Reference proteome</keyword>
<dbReference type="GO" id="GO:0007165">
    <property type="term" value="P:signal transduction"/>
    <property type="evidence" value="ECO:0007669"/>
    <property type="project" value="InterPro"/>
</dbReference>
<evidence type="ECO:0000313" key="3">
    <source>
        <dbReference type="EMBL" id="KAF5400723.1"/>
    </source>
</evidence>
<dbReference type="InterPro" id="IPR002554">
    <property type="entry name" value="PP2A_B56"/>
</dbReference>
<comment type="caution">
    <text evidence="3">The sequence shown here is derived from an EMBL/GenBank/DDBJ whole genome shotgun (WGS) entry which is preliminary data.</text>
</comment>
<dbReference type="AlphaFoldDB" id="A0A8J4T7J5"/>
<proteinExistence type="inferred from homology"/>
<dbReference type="OrthoDB" id="10264446at2759"/>
<accession>A0A8J4T7J5</accession>
<dbReference type="InterPro" id="IPR011989">
    <property type="entry name" value="ARM-like"/>
</dbReference>
<dbReference type="EMBL" id="LUCH01002959">
    <property type="protein sequence ID" value="KAF5400723.1"/>
    <property type="molecule type" value="Genomic_DNA"/>
</dbReference>
<dbReference type="Proteomes" id="UP000748531">
    <property type="component" value="Unassembled WGS sequence"/>
</dbReference>
<dbReference type="FunFam" id="1.25.10.10:FF:000331">
    <property type="entry name" value="Phosphoprotein phosphatase, putative"/>
    <property type="match status" value="1"/>
</dbReference>
<evidence type="ECO:0000256" key="1">
    <source>
        <dbReference type="ARBA" id="ARBA00009745"/>
    </source>
</evidence>
<dbReference type="GO" id="GO:0000159">
    <property type="term" value="C:protein phosphatase type 2A complex"/>
    <property type="evidence" value="ECO:0007669"/>
    <property type="project" value="InterPro"/>
</dbReference>
<protein>
    <submittedName>
        <fullName evidence="3">Serine/threonine protein like</fullName>
    </submittedName>
</protein>
<feature type="compositionally biased region" description="Low complexity" evidence="2">
    <location>
        <begin position="480"/>
        <end position="491"/>
    </location>
</feature>
<feature type="region of interest" description="Disordered" evidence="2">
    <location>
        <begin position="477"/>
        <end position="550"/>
    </location>
</feature>
<dbReference type="PANTHER" id="PTHR10257:SF3">
    <property type="entry name" value="SERINE_THREONINE-PROTEIN PHOSPHATASE 2A 56 KDA REGULATORY SUBUNIT GAMMA ISOFORM"/>
    <property type="match status" value="1"/>
</dbReference>
<reference evidence="3" key="1">
    <citation type="submission" date="2019-05" db="EMBL/GenBank/DDBJ databases">
        <title>Annotation for the trematode Paragonimus heterotremus.</title>
        <authorList>
            <person name="Choi Y.-J."/>
        </authorList>
    </citation>
    <scope>NUCLEOTIDE SEQUENCE</scope>
    <source>
        <strain evidence="3">LC</strain>
    </source>
</reference>
<dbReference type="Pfam" id="PF01603">
    <property type="entry name" value="B56"/>
    <property type="match status" value="1"/>
</dbReference>
<name>A0A8J4T7J5_9TREM</name>
<evidence type="ECO:0000313" key="4">
    <source>
        <dbReference type="Proteomes" id="UP000748531"/>
    </source>
</evidence>